<dbReference type="Proteomes" id="UP000272471">
    <property type="component" value="Unassembled WGS sequence"/>
</dbReference>
<accession>A0AB74B2B7</accession>
<organism evidence="2 4">
    <name type="scientific">Pseudomonas savastanoi pv. glycinea</name>
    <name type="common">Pseudomonas syringae pv. glycinea</name>
    <dbReference type="NCBI Taxonomy" id="318"/>
    <lineage>
        <taxon>Bacteria</taxon>
        <taxon>Pseudomonadati</taxon>
        <taxon>Pseudomonadota</taxon>
        <taxon>Gammaproteobacteria</taxon>
        <taxon>Pseudomonadales</taxon>
        <taxon>Pseudomonadaceae</taxon>
        <taxon>Pseudomonas</taxon>
    </lineage>
</organism>
<evidence type="ECO:0000313" key="1">
    <source>
        <dbReference type="EMBL" id="KPC43890.1"/>
    </source>
</evidence>
<dbReference type="RefSeq" id="WP_054068089.1">
    <property type="nucleotide sequence ID" value="NZ_LGLL01000016.1"/>
</dbReference>
<reference evidence="1 3" key="1">
    <citation type="submission" date="2015-07" db="EMBL/GenBank/DDBJ databases">
        <authorList>
            <person name="O'Brien H.E."/>
            <person name="Thakur S."/>
            <person name="Gong Y."/>
            <person name="Wang P.W."/>
            <person name="Guttman D.S."/>
        </authorList>
    </citation>
    <scope>NUCLEOTIDE SEQUENCE [LARGE SCALE GENOMIC DNA]</scope>
    <source>
        <strain evidence="1 3">BR1</strain>
    </source>
</reference>
<dbReference type="Proteomes" id="UP000037836">
    <property type="component" value="Unassembled WGS sequence"/>
</dbReference>
<reference evidence="2 4" key="3">
    <citation type="submission" date="2018-08" db="EMBL/GenBank/DDBJ databases">
        <title>Recombination of ecologically and evolutionarily significant loci maintains genetic cohesion in the Pseudomonas syringae species complex.</title>
        <authorList>
            <person name="Dillon M."/>
            <person name="Thakur S."/>
            <person name="Almeida R.N.D."/>
            <person name="Weir B.S."/>
            <person name="Guttman D.S."/>
        </authorList>
    </citation>
    <scope>NUCLEOTIDE SEQUENCE [LARGE SCALE GENOMIC DNA]</scope>
    <source>
        <strain evidence="2 4">ICMP 4182</strain>
    </source>
</reference>
<gene>
    <name evidence="1" type="ORF">AC496_4936</name>
    <name evidence="2" type="ORF">ALQ11_01243</name>
</gene>
<comment type="caution">
    <text evidence="2">The sequence shown here is derived from an EMBL/GenBank/DDBJ whole genome shotgun (WGS) entry which is preliminary data.</text>
</comment>
<dbReference type="AlphaFoldDB" id="A0AB74B2B7"/>
<evidence type="ECO:0000313" key="2">
    <source>
        <dbReference type="EMBL" id="RMQ15570.1"/>
    </source>
</evidence>
<sequence length="504" mass="57537">MRPHIDDVAFAVEEHIWGHRLYDEQLPHLTFLEFLGILLFKRDKPLEADSDGFVRYVPRRQFLLRNVLFNNPHIDTISTRRVPDDDKWEEWHRSFLAGTSGIGDQDLTHLRDVFQNFEDFARSVELLRASAFEVNSNKRWSSKFVFPFGPDSLYEDLRVDAKTGSASNDRRFFARSGELLYLMLCRAERAPELGRLLVDRLFDQSSMLNRLARAIQGSADDAKSSRTTGYLPVVPTERFDRMCDDWIAILSRDMPVGNAIEHLVTSAGLNLLLYFLERGKVTVGDSYPVEFICEIVSRDRSKVRALSADSWQANQGLSLRATRASVESVRRMPEWEVALTSGSPRHDCAELMRGQFQWPAEDAGLSSLEPDELIAELVDEAESRHSQHFGKIHSSWARSLGLSSRRLSRRTRYAPNDRLLKTLVVTIVDTRIEFGEFLREAKRRYGVVVGEAEGARLVQEGLVDQEALSDNAARLEERLLALGLLRRLSDSCSFVENPFSEEGR</sequence>
<proteinExistence type="predicted"/>
<reference evidence="1 3" key="2">
    <citation type="submission" date="2015-10" db="EMBL/GenBank/DDBJ databases">
        <title>Comparative genomics and high-throughput reverse genetic screens identify a new phytobacterial MAMP and an Arabidopsis receptor required for immune elicitation.</title>
        <authorList>
            <person name="Mott G.A."/>
            <person name="Thakur S."/>
            <person name="Wang P.W."/>
            <person name="Desveaux D."/>
            <person name="Guttman D.S."/>
        </authorList>
    </citation>
    <scope>NUCLEOTIDE SEQUENCE [LARGE SCALE GENOMIC DNA]</scope>
    <source>
        <strain evidence="1 3">BR1</strain>
    </source>
</reference>
<dbReference type="EMBL" id="LGLO01000059">
    <property type="protein sequence ID" value="KPC43890.1"/>
    <property type="molecule type" value="Genomic_DNA"/>
</dbReference>
<evidence type="ECO:0000313" key="4">
    <source>
        <dbReference type="Proteomes" id="UP000272471"/>
    </source>
</evidence>
<dbReference type="EMBL" id="RBQX01000176">
    <property type="protein sequence ID" value="RMQ15570.1"/>
    <property type="molecule type" value="Genomic_DNA"/>
</dbReference>
<protein>
    <submittedName>
        <fullName evidence="2">Uncharacterized protein</fullName>
    </submittedName>
</protein>
<evidence type="ECO:0000313" key="3">
    <source>
        <dbReference type="Proteomes" id="UP000037836"/>
    </source>
</evidence>
<name>A0AB74B2B7_PSESG</name>
<keyword evidence="3" id="KW-1185">Reference proteome</keyword>